<organism evidence="1 2">
    <name type="scientific">Punica granatum</name>
    <name type="common">Pomegranate</name>
    <dbReference type="NCBI Taxonomy" id="22663"/>
    <lineage>
        <taxon>Eukaryota</taxon>
        <taxon>Viridiplantae</taxon>
        <taxon>Streptophyta</taxon>
        <taxon>Embryophyta</taxon>
        <taxon>Tracheophyta</taxon>
        <taxon>Spermatophyta</taxon>
        <taxon>Magnoliopsida</taxon>
        <taxon>eudicotyledons</taxon>
        <taxon>Gunneridae</taxon>
        <taxon>Pentapetalae</taxon>
        <taxon>rosids</taxon>
        <taxon>malvids</taxon>
        <taxon>Myrtales</taxon>
        <taxon>Lythraceae</taxon>
        <taxon>Punica</taxon>
    </lineage>
</organism>
<evidence type="ECO:0000313" key="1">
    <source>
        <dbReference type="EMBL" id="PKI48204.1"/>
    </source>
</evidence>
<name>A0A2I0IW46_PUNGR</name>
<evidence type="ECO:0000313" key="2">
    <source>
        <dbReference type="Proteomes" id="UP000233551"/>
    </source>
</evidence>
<comment type="caution">
    <text evidence="1">The sequence shown here is derived from an EMBL/GenBank/DDBJ whole genome shotgun (WGS) entry which is preliminary data.</text>
</comment>
<keyword evidence="2" id="KW-1185">Reference proteome</keyword>
<dbReference type="EMBL" id="PGOL01002428">
    <property type="protein sequence ID" value="PKI48204.1"/>
    <property type="molecule type" value="Genomic_DNA"/>
</dbReference>
<accession>A0A2I0IW46</accession>
<sequence length="484" mass="53271">MARGAREGLLALGHGFVGMVQWVDVTPNVLFCRRPALLLGQNCFVGAFSLRWWVFDLLRWLCFAEGLRRRRDGCALLEACFLLGRLCLVSPLKRLLAGNASVLTLGLLLARRLLVAPLGAVARSSVGAVVHPLETSVLRYGTRALGEPTYPLGQGIRICRSSCACCTCDPDIIIGICFVPRVFVGNSSTSHCVVALKCKVDPWEIPSFSARPTGCRAWGTLNFGSKPSQGKLEPSPIGICDSDRSDRTNRASSRLFKCPLNGSLIPRACLEMQINVKEHLKESVCCPGSGSVAIAEGGFGPFFNRQRDRAGSPVVGGLRHAMLVGAVACDLSWREGDRTSLVGVVRGCRGCVHGCAERRVRSRDDAWLHGVREKLALPRKVHRSSGHDSLCCGGRVKIAISLPAKKVFTHLHVGLSELPLRSWLVDQFLIFINSLSAKMCRSWFAKTRWDPRVLTDFVEARTRGQARCLLPRRKEDRLRTRQHE</sequence>
<proteinExistence type="predicted"/>
<protein>
    <submittedName>
        <fullName evidence="1">Uncharacterized protein</fullName>
    </submittedName>
</protein>
<dbReference type="Proteomes" id="UP000233551">
    <property type="component" value="Unassembled WGS sequence"/>
</dbReference>
<dbReference type="AlphaFoldDB" id="A0A2I0IW46"/>
<gene>
    <name evidence="1" type="ORF">CRG98_031404</name>
</gene>
<reference evidence="1 2" key="1">
    <citation type="submission" date="2017-11" db="EMBL/GenBank/DDBJ databases">
        <title>De-novo sequencing of pomegranate (Punica granatum L.) genome.</title>
        <authorList>
            <person name="Akparov Z."/>
            <person name="Amiraslanov A."/>
            <person name="Hajiyeva S."/>
            <person name="Abbasov M."/>
            <person name="Kaur K."/>
            <person name="Hamwieh A."/>
            <person name="Solovyev V."/>
            <person name="Salamov A."/>
            <person name="Braich B."/>
            <person name="Kosarev P."/>
            <person name="Mahmoud A."/>
            <person name="Hajiyev E."/>
            <person name="Babayeva S."/>
            <person name="Izzatullayeva V."/>
            <person name="Mammadov A."/>
            <person name="Mammadov A."/>
            <person name="Sharifova S."/>
            <person name="Ojaghi J."/>
            <person name="Eynullazada K."/>
            <person name="Bayramov B."/>
            <person name="Abdulazimova A."/>
            <person name="Shahmuradov I."/>
        </authorList>
    </citation>
    <scope>NUCLEOTIDE SEQUENCE [LARGE SCALE GENOMIC DNA]</scope>
    <source>
        <strain evidence="2">cv. AG2017</strain>
        <tissue evidence="1">Leaf</tissue>
    </source>
</reference>